<dbReference type="OrthoDB" id="7461624at2759"/>
<sequence length="267" mass="31074">MFADRARSYKINWEFSASKRCCLCFPLRYGLIVWGICCLIYNTYDMSSDIMKTKKVVFEEQISVMDAIELVIVLLISITNVVFGFVFIIAAWKKNWRLLKIFMVVNITVVTVSILLFVKSLCEILPTYFRLRSSAIERVFSDLIMEVVLKASAKFVVICLLQCYAMFLLWQEIKKLTKEDYQFSFHTNENKCTLTQAYKLHTDEEDENAGRENVKGETEELKEEGSIKDSKEELVNIEFGNNLEAKCLIDYEEKIAVDAESYFNIYN</sequence>
<evidence type="ECO:0000313" key="4">
    <source>
        <dbReference type="RefSeq" id="XP_022827058.1"/>
    </source>
</evidence>
<feature type="transmembrane region" description="Helical" evidence="2">
    <location>
        <begin position="98"/>
        <end position="118"/>
    </location>
</feature>
<evidence type="ECO:0000256" key="2">
    <source>
        <dbReference type="SAM" id="Phobius"/>
    </source>
</evidence>
<dbReference type="KEGG" id="sliu:111356804"/>
<protein>
    <submittedName>
        <fullName evidence="4">Uncharacterized protein LOC111356804</fullName>
    </submittedName>
</protein>
<keyword evidence="2" id="KW-0472">Membrane</keyword>
<keyword evidence="3" id="KW-1185">Reference proteome</keyword>
<keyword evidence="2" id="KW-0812">Transmembrane</keyword>
<dbReference type="AlphaFoldDB" id="A0A9J7E9T8"/>
<proteinExistence type="predicted"/>
<feature type="transmembrane region" description="Helical" evidence="2">
    <location>
        <begin position="21"/>
        <end position="44"/>
    </location>
</feature>
<dbReference type="Proteomes" id="UP000301870">
    <property type="component" value="Chromosome 23"/>
</dbReference>
<evidence type="ECO:0000313" key="3">
    <source>
        <dbReference type="Proteomes" id="UP000301870"/>
    </source>
</evidence>
<gene>
    <name evidence="4" type="primary">LOC111356804</name>
</gene>
<dbReference type="GeneID" id="111356804"/>
<accession>A0A9J7E9T8</accession>
<feature type="transmembrane region" description="Helical" evidence="2">
    <location>
        <begin position="151"/>
        <end position="170"/>
    </location>
</feature>
<organism evidence="3 4">
    <name type="scientific">Spodoptera litura</name>
    <name type="common">Asian cotton leafworm</name>
    <dbReference type="NCBI Taxonomy" id="69820"/>
    <lineage>
        <taxon>Eukaryota</taxon>
        <taxon>Metazoa</taxon>
        <taxon>Ecdysozoa</taxon>
        <taxon>Arthropoda</taxon>
        <taxon>Hexapoda</taxon>
        <taxon>Insecta</taxon>
        <taxon>Pterygota</taxon>
        <taxon>Neoptera</taxon>
        <taxon>Endopterygota</taxon>
        <taxon>Lepidoptera</taxon>
        <taxon>Glossata</taxon>
        <taxon>Ditrysia</taxon>
        <taxon>Noctuoidea</taxon>
        <taxon>Noctuidae</taxon>
        <taxon>Amphipyrinae</taxon>
        <taxon>Spodoptera</taxon>
    </lineage>
</organism>
<feature type="compositionally biased region" description="Basic and acidic residues" evidence="1">
    <location>
        <begin position="208"/>
        <end position="227"/>
    </location>
</feature>
<evidence type="ECO:0000256" key="1">
    <source>
        <dbReference type="SAM" id="MobiDB-lite"/>
    </source>
</evidence>
<keyword evidence="2" id="KW-1133">Transmembrane helix</keyword>
<feature type="region of interest" description="Disordered" evidence="1">
    <location>
        <begin position="204"/>
        <end position="227"/>
    </location>
</feature>
<name>A0A9J7E9T8_SPOLT</name>
<feature type="transmembrane region" description="Helical" evidence="2">
    <location>
        <begin position="64"/>
        <end position="91"/>
    </location>
</feature>
<dbReference type="RefSeq" id="XP_022827058.1">
    <property type="nucleotide sequence ID" value="XM_022971290.1"/>
</dbReference>
<reference evidence="4" key="1">
    <citation type="submission" date="2025-08" db="UniProtKB">
        <authorList>
            <consortium name="RefSeq"/>
        </authorList>
    </citation>
    <scope>IDENTIFICATION</scope>
    <source>
        <strain evidence="4">Ishihara</strain>
        <tissue evidence="4">Whole body</tissue>
    </source>
</reference>